<evidence type="ECO:0000313" key="5">
    <source>
        <dbReference type="Proteomes" id="UP000774570"/>
    </source>
</evidence>
<evidence type="ECO:0000256" key="1">
    <source>
        <dbReference type="ARBA" id="ARBA00009013"/>
    </source>
</evidence>
<proteinExistence type="inferred from homology"/>
<organism evidence="4 5">
    <name type="scientific">Actinomadura parmotrematis</name>
    <dbReference type="NCBI Taxonomy" id="2864039"/>
    <lineage>
        <taxon>Bacteria</taxon>
        <taxon>Bacillati</taxon>
        <taxon>Actinomycetota</taxon>
        <taxon>Actinomycetes</taxon>
        <taxon>Streptosporangiales</taxon>
        <taxon>Thermomonosporaceae</taxon>
        <taxon>Actinomadura</taxon>
    </lineage>
</organism>
<feature type="domain" description="STAS" evidence="3">
    <location>
        <begin position="15"/>
        <end position="124"/>
    </location>
</feature>
<dbReference type="Pfam" id="PF01740">
    <property type="entry name" value="STAS"/>
    <property type="match status" value="1"/>
</dbReference>
<dbReference type="Gene3D" id="3.30.750.24">
    <property type="entry name" value="STAS domain"/>
    <property type="match status" value="1"/>
</dbReference>
<evidence type="ECO:0000256" key="2">
    <source>
        <dbReference type="RuleBase" id="RU003749"/>
    </source>
</evidence>
<dbReference type="EMBL" id="JAIBOA010000001">
    <property type="protein sequence ID" value="MBW8481224.1"/>
    <property type="molecule type" value="Genomic_DNA"/>
</dbReference>
<dbReference type="InterPro" id="IPR036513">
    <property type="entry name" value="STAS_dom_sf"/>
</dbReference>
<dbReference type="InterPro" id="IPR003658">
    <property type="entry name" value="Anti-sigma_ant"/>
</dbReference>
<dbReference type="RefSeq" id="WP_220162751.1">
    <property type="nucleotide sequence ID" value="NZ_JAIBOA010000001.1"/>
</dbReference>
<dbReference type="Proteomes" id="UP000774570">
    <property type="component" value="Unassembled WGS sequence"/>
</dbReference>
<comment type="similarity">
    <text evidence="1 2">Belongs to the anti-sigma-factor antagonist family.</text>
</comment>
<evidence type="ECO:0000259" key="3">
    <source>
        <dbReference type="PROSITE" id="PS50801"/>
    </source>
</evidence>
<keyword evidence="5" id="KW-1185">Reference proteome</keyword>
<dbReference type="PANTHER" id="PTHR33495:SF2">
    <property type="entry name" value="ANTI-SIGMA FACTOR ANTAGONIST TM_1081-RELATED"/>
    <property type="match status" value="1"/>
</dbReference>
<dbReference type="InterPro" id="IPR002645">
    <property type="entry name" value="STAS_dom"/>
</dbReference>
<dbReference type="NCBIfam" id="TIGR00377">
    <property type="entry name" value="ant_ant_sig"/>
    <property type="match status" value="1"/>
</dbReference>
<sequence length="139" mass="14610">MPSDNDSAAEAPDGLAARLEQRSVYAVATLAGSIDMGNHERLRELLVRALEGTRAALIVDMAGVDFCDSSGLGVFAHLARASRAGGTSLVVTGLRGRVARVFDATGMFLFLYAEPNVQAAVDWLDGGRRHPLSPSADPS</sequence>
<dbReference type="CDD" id="cd07043">
    <property type="entry name" value="STAS_anti-anti-sigma_factors"/>
    <property type="match status" value="1"/>
</dbReference>
<name>A0ABS7FN82_9ACTN</name>
<protein>
    <recommendedName>
        <fullName evidence="2">Anti-sigma factor antagonist</fullName>
    </recommendedName>
</protein>
<reference evidence="4 5" key="1">
    <citation type="submission" date="2021-07" db="EMBL/GenBank/DDBJ databases">
        <title>Actinomadura sp. PM05-2 isolated from lichen.</title>
        <authorList>
            <person name="Somphong A."/>
            <person name="Phongsopitanun W."/>
            <person name="Tanasupawat S."/>
            <person name="Peongsungnone V."/>
        </authorList>
    </citation>
    <scope>NUCLEOTIDE SEQUENCE [LARGE SCALE GENOMIC DNA]</scope>
    <source>
        <strain evidence="4 5">PM05-2</strain>
    </source>
</reference>
<dbReference type="PANTHER" id="PTHR33495">
    <property type="entry name" value="ANTI-SIGMA FACTOR ANTAGONIST TM_1081-RELATED-RELATED"/>
    <property type="match status" value="1"/>
</dbReference>
<comment type="caution">
    <text evidence="4">The sequence shown here is derived from an EMBL/GenBank/DDBJ whole genome shotgun (WGS) entry which is preliminary data.</text>
</comment>
<gene>
    <name evidence="4" type="ORF">K1Y72_02500</name>
</gene>
<dbReference type="PROSITE" id="PS50801">
    <property type="entry name" value="STAS"/>
    <property type="match status" value="1"/>
</dbReference>
<evidence type="ECO:0000313" key="4">
    <source>
        <dbReference type="EMBL" id="MBW8481224.1"/>
    </source>
</evidence>
<accession>A0ABS7FN82</accession>
<dbReference type="SUPFAM" id="SSF52091">
    <property type="entry name" value="SpoIIaa-like"/>
    <property type="match status" value="1"/>
</dbReference>